<dbReference type="InterPro" id="IPR030385">
    <property type="entry name" value="G_IRG_dom"/>
</dbReference>
<evidence type="ECO:0000256" key="1">
    <source>
        <dbReference type="ARBA" id="ARBA00005429"/>
    </source>
</evidence>
<dbReference type="Gene3D" id="3.40.50.300">
    <property type="entry name" value="P-loop containing nucleotide triphosphate hydrolases"/>
    <property type="match status" value="2"/>
</dbReference>
<proteinExistence type="inferred from homology"/>
<organism evidence="6 7">
    <name type="scientific">Phoxinus phoxinus</name>
    <name type="common">Eurasian minnow</name>
    <dbReference type="NCBI Taxonomy" id="58324"/>
    <lineage>
        <taxon>Eukaryota</taxon>
        <taxon>Metazoa</taxon>
        <taxon>Chordata</taxon>
        <taxon>Craniata</taxon>
        <taxon>Vertebrata</taxon>
        <taxon>Euteleostomi</taxon>
        <taxon>Actinopterygii</taxon>
        <taxon>Neopterygii</taxon>
        <taxon>Teleostei</taxon>
        <taxon>Ostariophysi</taxon>
        <taxon>Cypriniformes</taxon>
        <taxon>Leuciscidae</taxon>
        <taxon>Phoxininae</taxon>
        <taxon>Phoxinus</taxon>
    </lineage>
</organism>
<dbReference type="GO" id="GO:0016787">
    <property type="term" value="F:hydrolase activity"/>
    <property type="evidence" value="ECO:0007669"/>
    <property type="project" value="UniProtKB-KW"/>
</dbReference>
<evidence type="ECO:0000259" key="5">
    <source>
        <dbReference type="PROSITE" id="PS51716"/>
    </source>
</evidence>
<evidence type="ECO:0000256" key="3">
    <source>
        <dbReference type="ARBA" id="ARBA00022801"/>
    </source>
</evidence>
<feature type="domain" description="IRG-type G" evidence="5">
    <location>
        <begin position="37"/>
        <end position="214"/>
    </location>
</feature>
<dbReference type="EMBL" id="JAYKXH010000009">
    <property type="protein sequence ID" value="KAK7157736.1"/>
    <property type="molecule type" value="Genomic_DNA"/>
</dbReference>
<comment type="similarity">
    <text evidence="1">Belongs to the TRAFAC class dynamin-like GTPase superfamily. IRG family.</text>
</comment>
<dbReference type="InterPro" id="IPR051515">
    <property type="entry name" value="IRG"/>
</dbReference>
<dbReference type="GO" id="GO:0016020">
    <property type="term" value="C:membrane"/>
    <property type="evidence" value="ECO:0007669"/>
    <property type="project" value="InterPro"/>
</dbReference>
<accession>A0AAN9D226</accession>
<keyword evidence="3" id="KW-0378">Hydrolase</keyword>
<protein>
    <recommendedName>
        <fullName evidence="5">IRG-type G domain-containing protein</fullName>
    </recommendedName>
</protein>
<reference evidence="6 7" key="1">
    <citation type="submission" date="2024-02" db="EMBL/GenBank/DDBJ databases">
        <title>Chromosome-level genome assembly of the Eurasian Minnow (Phoxinus phoxinus).</title>
        <authorList>
            <person name="Oriowo T.O."/>
            <person name="Martin S."/>
            <person name="Stange M."/>
            <person name="Chrysostomakis Y."/>
            <person name="Brown T."/>
            <person name="Winkler S."/>
            <person name="Kukowka S."/>
            <person name="Myers E.W."/>
            <person name="Bohne A."/>
        </authorList>
    </citation>
    <scope>NUCLEOTIDE SEQUENCE [LARGE SCALE GENOMIC DNA]</scope>
    <source>
        <strain evidence="6">ZFMK-TIS-60720</strain>
        <tissue evidence="6">Whole Organism</tissue>
    </source>
</reference>
<dbReference type="InterPro" id="IPR007743">
    <property type="entry name" value="Immunity-related_GTPase-like"/>
</dbReference>
<dbReference type="Pfam" id="PF05049">
    <property type="entry name" value="IIGP"/>
    <property type="match status" value="2"/>
</dbReference>
<comment type="caution">
    <text evidence="6">The sequence shown here is derived from an EMBL/GenBank/DDBJ whole genome shotgun (WGS) entry which is preliminary data.</text>
</comment>
<evidence type="ECO:0000256" key="4">
    <source>
        <dbReference type="ARBA" id="ARBA00023134"/>
    </source>
</evidence>
<dbReference type="PANTHER" id="PTHR32341">
    <property type="entry name" value="INTERFERON-INDUCIBLE GTPASE"/>
    <property type="match status" value="1"/>
</dbReference>
<dbReference type="FunFam" id="3.40.50.300:FF:000541">
    <property type="entry name" value="Immunity related GTPase M"/>
    <property type="match status" value="2"/>
</dbReference>
<dbReference type="AlphaFoldDB" id="A0AAN9D226"/>
<dbReference type="Proteomes" id="UP001364617">
    <property type="component" value="Unassembled WGS sequence"/>
</dbReference>
<dbReference type="InterPro" id="IPR027417">
    <property type="entry name" value="P-loop_NTPase"/>
</dbReference>
<name>A0AAN9D226_9TELE</name>
<keyword evidence="7" id="KW-1185">Reference proteome</keyword>
<keyword evidence="2" id="KW-0547">Nucleotide-binding</keyword>
<dbReference type="SUPFAM" id="SSF52540">
    <property type="entry name" value="P-loop containing nucleoside triphosphate hydrolases"/>
    <property type="match status" value="2"/>
</dbReference>
<feature type="domain" description="IRG-type G" evidence="5">
    <location>
        <begin position="433"/>
        <end position="611"/>
    </location>
</feature>
<dbReference type="PANTHER" id="PTHR32341:SF10">
    <property type="entry name" value="INTERFERON-INDUCIBLE GTPASE 5"/>
    <property type="match status" value="1"/>
</dbReference>
<evidence type="ECO:0000313" key="6">
    <source>
        <dbReference type="EMBL" id="KAK7157736.1"/>
    </source>
</evidence>
<gene>
    <name evidence="6" type="ORF">R3I93_009050</name>
</gene>
<evidence type="ECO:0000313" key="7">
    <source>
        <dbReference type="Proteomes" id="UP001364617"/>
    </source>
</evidence>
<keyword evidence="4" id="KW-0342">GTP-binding</keyword>
<evidence type="ECO:0000256" key="2">
    <source>
        <dbReference type="ARBA" id="ARBA00022741"/>
    </source>
</evidence>
<sequence length="783" mass="86617">METQDPAVVEAVKASGESTLEKATAKAKETFDQLLNVSLNIAVTGKTGSGKSSFVNVLRGVSEDDVGAAPTGVTETTMKPNMYEHPMPNVKIWDLPGIGTPNFKADKYLKDVKLDTYDFFIILSSERFTQNDIMLAKEIRKQKKNFYFVRSKIDNDIRAEEKKKAFDEQKVLDIIREDCQKNLKELGDPKVFLISSFDLEKYDFEILQNTLEEELPDHKRSALLQAWPVCSAASLEKKIKFFEGMIWAASLASAGIAVVPVPGLSVACDAGMVLLFLTRCYYAFGLDDGSLSRLSKKLNKPLVERLTKSKLATAIREKTMARIQVSVSLAALATVEYVASLLPGVGSVAAAGISFATTYCILREGLKELANIAREIRKEAELDTLCSDSHKELQTENSSSDMDLSGALQRLGEDDPNAAVAKAKEQLESFDSVTLNIAVTGETGAGKSAFINAFRGLGDDDDNSAPTGITETTTQMTMYTHPTKPNTRLWDLPGIGMPKFKASEFLKEVKFETYDLFIIISSERFKENDVFLAKEIQKKKKRFYFVRTKIDNDMRSVAQNRNFNEQQVLCTIREDCKRNLKEVGNPKVFLISSYDLGKYDFQDLIEALDLDLSEAKSFALVQSVPVCSLAMLEKKKEGMEKLIWLVALASGLSALVPVPVLSPAIDKAVLTTYLISCHYNLGLSEKSLIALSERMDKPVSQLQSAIKSPVTVAVVNTLATRPRRSLTTTPVKSLDDLLDSQFLLNSFLNATEAFKATHTVLSRALNDMINDMRNVLQAAGLDE</sequence>
<dbReference type="GO" id="GO:0005525">
    <property type="term" value="F:GTP binding"/>
    <property type="evidence" value="ECO:0007669"/>
    <property type="project" value="UniProtKB-KW"/>
</dbReference>
<dbReference type="PROSITE" id="PS51716">
    <property type="entry name" value="G_IRG"/>
    <property type="match status" value="2"/>
</dbReference>